<dbReference type="PATRIC" id="fig|1216932.3.peg.1291"/>
<dbReference type="SUPFAM" id="SSF109604">
    <property type="entry name" value="HD-domain/PDEase-like"/>
    <property type="match status" value="1"/>
</dbReference>
<evidence type="ECO:0000313" key="2">
    <source>
        <dbReference type="EMBL" id="CDM68457.1"/>
    </source>
</evidence>
<dbReference type="PROSITE" id="PS51831">
    <property type="entry name" value="HD"/>
    <property type="match status" value="1"/>
</dbReference>
<dbReference type="STRING" id="1216932.CM240_1294"/>
<dbReference type="AlphaFoldDB" id="W6S2D5"/>
<gene>
    <name evidence="2" type="ORF">CM240_1294</name>
</gene>
<dbReference type="Gene3D" id="1.10.3210.10">
    <property type="entry name" value="Hypothetical protein af1432"/>
    <property type="match status" value="1"/>
</dbReference>
<keyword evidence="3" id="KW-1185">Reference proteome</keyword>
<sequence>MERVNKIISNELYKESQLAIDNCEKERIFCNHDFNHYLDTARIAYILSLEEGYKVDKEIIYATALLHDIGRVDEYTLGVSHDIASAEKAKIILKQCYFEDKEIEIIYEAIKNHREYKNKSSLDKEMTLSELLYRADKLSRCCYNCNAYLECKWNNEIKNNNIKY</sequence>
<dbReference type="InterPro" id="IPR006674">
    <property type="entry name" value="HD_domain"/>
</dbReference>
<dbReference type="KEGG" id="clt:CM240_1294"/>
<proteinExistence type="predicted"/>
<evidence type="ECO:0000259" key="1">
    <source>
        <dbReference type="PROSITE" id="PS51831"/>
    </source>
</evidence>
<dbReference type="EMBL" id="HG917868">
    <property type="protein sequence ID" value="CDM68457.1"/>
    <property type="molecule type" value="Genomic_DNA"/>
</dbReference>
<evidence type="ECO:0000313" key="3">
    <source>
        <dbReference type="Proteomes" id="UP000019426"/>
    </source>
</evidence>
<reference evidence="2 3" key="1">
    <citation type="submission" date="2013-11" db="EMBL/GenBank/DDBJ databases">
        <title>Complete genome sequence of Clostridum sp. M2/40.</title>
        <authorList>
            <person name="Wibberg D."/>
            <person name="Puehler A."/>
            <person name="Schlueter A."/>
        </authorList>
    </citation>
    <scope>NUCLEOTIDE SEQUENCE [LARGE SCALE GENOMIC DNA]</scope>
    <source>
        <strain evidence="3">M2/40</strain>
    </source>
</reference>
<dbReference type="InterPro" id="IPR003607">
    <property type="entry name" value="HD/PDEase_dom"/>
</dbReference>
<dbReference type="RefSeq" id="WP_044037527.1">
    <property type="nucleotide sequence ID" value="NZ_HG917868.1"/>
</dbReference>
<feature type="domain" description="HD" evidence="1">
    <location>
        <begin position="33"/>
        <end position="141"/>
    </location>
</feature>
<dbReference type="InterPro" id="IPR006675">
    <property type="entry name" value="HDIG_dom"/>
</dbReference>
<organism evidence="2 3">
    <name type="scientific">Clostridium bornimense</name>
    <dbReference type="NCBI Taxonomy" id="1216932"/>
    <lineage>
        <taxon>Bacteria</taxon>
        <taxon>Bacillati</taxon>
        <taxon>Bacillota</taxon>
        <taxon>Clostridia</taxon>
        <taxon>Eubacteriales</taxon>
        <taxon>Clostridiaceae</taxon>
        <taxon>Clostridium</taxon>
    </lineage>
</organism>
<dbReference type="OrthoDB" id="1669667at2"/>
<dbReference type="eggNOG" id="COG1418">
    <property type="taxonomic scope" value="Bacteria"/>
</dbReference>
<dbReference type="Proteomes" id="UP000019426">
    <property type="component" value="Chromosome M2/40_rep1"/>
</dbReference>
<dbReference type="SMART" id="SM00471">
    <property type="entry name" value="HDc"/>
    <property type="match status" value="1"/>
</dbReference>
<accession>W6S2D5</accession>
<dbReference type="Pfam" id="PF01966">
    <property type="entry name" value="HD"/>
    <property type="match status" value="1"/>
</dbReference>
<dbReference type="CDD" id="cd00077">
    <property type="entry name" value="HDc"/>
    <property type="match status" value="1"/>
</dbReference>
<protein>
    <recommendedName>
        <fullName evidence="1">HD domain-containing protein</fullName>
    </recommendedName>
</protein>
<dbReference type="HOGENOM" id="CLU_106618_0_0_9"/>
<name>W6S2D5_9CLOT</name>
<dbReference type="NCBIfam" id="TIGR00277">
    <property type="entry name" value="HDIG"/>
    <property type="match status" value="1"/>
</dbReference>